<dbReference type="AlphaFoldDB" id="A0A9P3LHF6"/>
<keyword evidence="1" id="KW-0472">Membrane</keyword>
<sequence length="71" mass="8032">MPYTPGDFTCFDATTPALISAIFPWVPLAFYSTSTMQLGSPAKRLVLHSRYFRASNFLSTSMLLYFFQIPV</sequence>
<comment type="caution">
    <text evidence="2">The sequence shown here is derived from an EMBL/GenBank/DDBJ whole genome shotgun (WGS) entry which is preliminary data.</text>
</comment>
<proteinExistence type="predicted"/>
<accession>A0A9P3LHF6</accession>
<reference evidence="2 3" key="1">
    <citation type="submission" date="2021-08" db="EMBL/GenBank/DDBJ databases">
        <title>Draft Genome Sequence of Phanerochaete sordida strain YK-624.</title>
        <authorList>
            <person name="Mori T."/>
            <person name="Dohra H."/>
            <person name="Suzuki T."/>
            <person name="Kawagishi H."/>
            <person name="Hirai H."/>
        </authorList>
    </citation>
    <scope>NUCLEOTIDE SEQUENCE [LARGE SCALE GENOMIC DNA]</scope>
    <source>
        <strain evidence="2 3">YK-624</strain>
    </source>
</reference>
<organism evidence="2 3">
    <name type="scientific">Phanerochaete sordida</name>
    <dbReference type="NCBI Taxonomy" id="48140"/>
    <lineage>
        <taxon>Eukaryota</taxon>
        <taxon>Fungi</taxon>
        <taxon>Dikarya</taxon>
        <taxon>Basidiomycota</taxon>
        <taxon>Agaricomycotina</taxon>
        <taxon>Agaricomycetes</taxon>
        <taxon>Polyporales</taxon>
        <taxon>Phanerochaetaceae</taxon>
        <taxon>Phanerochaete</taxon>
    </lineage>
</organism>
<keyword evidence="1" id="KW-1133">Transmembrane helix</keyword>
<dbReference type="Proteomes" id="UP000703269">
    <property type="component" value="Unassembled WGS sequence"/>
</dbReference>
<feature type="transmembrane region" description="Helical" evidence="1">
    <location>
        <begin position="13"/>
        <end position="31"/>
    </location>
</feature>
<feature type="transmembrane region" description="Helical" evidence="1">
    <location>
        <begin position="51"/>
        <end position="69"/>
    </location>
</feature>
<keyword evidence="3" id="KW-1185">Reference proteome</keyword>
<protein>
    <submittedName>
        <fullName evidence="2">Uncharacterized protein</fullName>
    </submittedName>
</protein>
<evidence type="ECO:0000313" key="3">
    <source>
        <dbReference type="Proteomes" id="UP000703269"/>
    </source>
</evidence>
<gene>
    <name evidence="2" type="ORF">PsYK624_114580</name>
</gene>
<dbReference type="EMBL" id="BPQB01000047">
    <property type="protein sequence ID" value="GJE95275.1"/>
    <property type="molecule type" value="Genomic_DNA"/>
</dbReference>
<keyword evidence="1" id="KW-0812">Transmembrane</keyword>
<name>A0A9P3LHF6_9APHY</name>
<evidence type="ECO:0000313" key="2">
    <source>
        <dbReference type="EMBL" id="GJE95275.1"/>
    </source>
</evidence>
<evidence type="ECO:0000256" key="1">
    <source>
        <dbReference type="SAM" id="Phobius"/>
    </source>
</evidence>